<proteinExistence type="predicted"/>
<reference evidence="2 3" key="1">
    <citation type="submission" date="2017-08" db="EMBL/GenBank/DDBJ databases">
        <title>Harnessing the power of phylogenomics to disentangle the directionality and signatures of interkingdom host jumping in the parasitic fungal genus Tolypocladium.</title>
        <authorList>
            <person name="Quandt C.A."/>
            <person name="Patterson W."/>
            <person name="Spatafora J.W."/>
        </authorList>
    </citation>
    <scope>NUCLEOTIDE SEQUENCE [LARGE SCALE GENOMIC DNA]</scope>
    <source>
        <strain evidence="2 3">CBS 113982</strain>
    </source>
</reference>
<sequence length="235" mass="27333">MLRFLSSITMKPEASHLQQDLWQQDELPPPYDLDKGPSLAQDSDADSDSNSDLHAISEKCPPDWQTGPFNLQMAFISNAKAHFANDARNVAWEARLEVHTKDIFRLMKQGFYFTEANVRKRKGYFVLDENSIAAHASNCGWSRARVYHLTDRPEDGNRQWIAVLRVYARELSVLSDFRVRYLSADKLHITRAYNQKGQVIYDYDVKHPRESFNAVYNNRPLGGWWPWPKESRLNE</sequence>
<dbReference type="OrthoDB" id="4589291at2759"/>
<dbReference type="EMBL" id="NRSZ01000811">
    <property type="protein sequence ID" value="PNY25074.1"/>
    <property type="molecule type" value="Genomic_DNA"/>
</dbReference>
<keyword evidence="3" id="KW-1185">Reference proteome</keyword>
<evidence type="ECO:0000313" key="3">
    <source>
        <dbReference type="Proteomes" id="UP000236621"/>
    </source>
</evidence>
<comment type="caution">
    <text evidence="2">The sequence shown here is derived from an EMBL/GenBank/DDBJ whole genome shotgun (WGS) entry which is preliminary data.</text>
</comment>
<accession>A0A2K3QC17</accession>
<dbReference type="Proteomes" id="UP000236621">
    <property type="component" value="Unassembled WGS sequence"/>
</dbReference>
<feature type="region of interest" description="Disordered" evidence="1">
    <location>
        <begin position="25"/>
        <end position="57"/>
    </location>
</feature>
<evidence type="ECO:0000256" key="1">
    <source>
        <dbReference type="SAM" id="MobiDB-lite"/>
    </source>
</evidence>
<name>A0A2K3QC17_9HYPO</name>
<organism evidence="2 3">
    <name type="scientific">Tolypocladium capitatum</name>
    <dbReference type="NCBI Taxonomy" id="45235"/>
    <lineage>
        <taxon>Eukaryota</taxon>
        <taxon>Fungi</taxon>
        <taxon>Dikarya</taxon>
        <taxon>Ascomycota</taxon>
        <taxon>Pezizomycotina</taxon>
        <taxon>Sordariomycetes</taxon>
        <taxon>Hypocreomycetidae</taxon>
        <taxon>Hypocreales</taxon>
        <taxon>Ophiocordycipitaceae</taxon>
        <taxon>Tolypocladium</taxon>
    </lineage>
</organism>
<evidence type="ECO:0000313" key="2">
    <source>
        <dbReference type="EMBL" id="PNY25074.1"/>
    </source>
</evidence>
<gene>
    <name evidence="2" type="ORF">TCAP_04999</name>
</gene>
<dbReference type="AlphaFoldDB" id="A0A2K3QC17"/>
<protein>
    <submittedName>
        <fullName evidence="2">Uncharacterized protein</fullName>
    </submittedName>
</protein>